<keyword evidence="2" id="KW-1185">Reference proteome</keyword>
<proteinExistence type="predicted"/>
<reference evidence="1 2" key="1">
    <citation type="submission" date="2015-08" db="EMBL/GenBank/DDBJ databases">
        <title>Emmonsia species relationships and genome sequence.</title>
        <authorList>
            <person name="Cuomo C.A."/>
            <person name="Schwartz I.S."/>
            <person name="Kenyon C."/>
            <person name="De Hoog G.S."/>
            <person name="Govender N.P."/>
            <person name="Botha A."/>
            <person name="Moreno L."/>
            <person name="De Vries M."/>
            <person name="Munoz J.F."/>
            <person name="Stielow J.B."/>
        </authorList>
    </citation>
    <scope>NUCLEOTIDE SEQUENCE [LARGE SCALE GENOMIC DNA]</scope>
    <source>
        <strain evidence="1 2">EI222</strain>
    </source>
</reference>
<evidence type="ECO:0000313" key="1">
    <source>
        <dbReference type="EMBL" id="OJD15225.1"/>
    </source>
</evidence>
<protein>
    <submittedName>
        <fullName evidence="1">Uncharacterized protein</fullName>
    </submittedName>
</protein>
<dbReference type="Proteomes" id="UP000242791">
    <property type="component" value="Unassembled WGS sequence"/>
</dbReference>
<dbReference type="STRING" id="1658174.A0A1J9PFJ6"/>
<accession>A0A1J9PFJ6</accession>
<dbReference type="VEuPathDB" id="FungiDB:ACJ73_08999"/>
<feature type="non-terminal residue" evidence="1">
    <location>
        <position position="1"/>
    </location>
</feature>
<comment type="caution">
    <text evidence="1">The sequence shown here is derived from an EMBL/GenBank/DDBJ whole genome shotgun (WGS) entry which is preliminary data.</text>
</comment>
<name>A0A1J9PFJ6_9EURO</name>
<dbReference type="EMBL" id="LGTZ01002334">
    <property type="protein sequence ID" value="OJD15225.1"/>
    <property type="molecule type" value="Genomic_DNA"/>
</dbReference>
<gene>
    <name evidence="1" type="ORF">ACJ73_08999</name>
</gene>
<dbReference type="OrthoDB" id="4207352at2759"/>
<organism evidence="1 2">
    <name type="scientific">Blastomyces percursus</name>
    <dbReference type="NCBI Taxonomy" id="1658174"/>
    <lineage>
        <taxon>Eukaryota</taxon>
        <taxon>Fungi</taxon>
        <taxon>Dikarya</taxon>
        <taxon>Ascomycota</taxon>
        <taxon>Pezizomycotina</taxon>
        <taxon>Eurotiomycetes</taxon>
        <taxon>Eurotiomycetidae</taxon>
        <taxon>Onygenales</taxon>
        <taxon>Ajellomycetaceae</taxon>
        <taxon>Blastomyces</taxon>
    </lineage>
</organism>
<sequence>FIRQELHKHVLLNLKPHERHYLTEIHFKNLLQQLWWNDWYLYPYPIYRVYLSALLKLCMYSSGRVGEYVESTARLGSGRGLHVPQVCHSFRSPSLIKLEGLSRVKRPSPPTVFQLQQMRLSLQLIFPVCSCLALDQGKDRNIVAMAMRRVTKSMSFPNLNRQSCHVLLGIGAHHVTAKKAIHLAQVVT</sequence>
<dbReference type="AlphaFoldDB" id="A0A1J9PFJ6"/>
<evidence type="ECO:0000313" key="2">
    <source>
        <dbReference type="Proteomes" id="UP000242791"/>
    </source>
</evidence>